<accession>A0A226DSB7</accession>
<evidence type="ECO:0008006" key="3">
    <source>
        <dbReference type="Google" id="ProtNLM"/>
    </source>
</evidence>
<gene>
    <name evidence="1" type="ORF">Fcan01_17400</name>
</gene>
<dbReference type="EMBL" id="LNIX01000012">
    <property type="protein sequence ID" value="OXA47918.1"/>
    <property type="molecule type" value="Genomic_DNA"/>
</dbReference>
<dbReference type="SUPFAM" id="SSF50370">
    <property type="entry name" value="Ricin B-like lectins"/>
    <property type="match status" value="1"/>
</dbReference>
<sequence>MAFRVRKPNIFNGMNIDGMPHVPDCSDLYQVWKLEYNSTTGFYMIRSALETGSNQWTLRLSAIANRPRIYQYPGEPWASSIWKLDAVPGTELYTIYQPNPHLGGNVRYTGVVNDLGINLDLVAANSTVSEQRWGFVRCPV</sequence>
<protein>
    <recommendedName>
        <fullName evidence="3">Ricin B lectin domain-containing protein</fullName>
    </recommendedName>
</protein>
<dbReference type="OrthoDB" id="6020543at2759"/>
<name>A0A226DSB7_FOLCA</name>
<organism evidence="1 2">
    <name type="scientific">Folsomia candida</name>
    <name type="common">Springtail</name>
    <dbReference type="NCBI Taxonomy" id="158441"/>
    <lineage>
        <taxon>Eukaryota</taxon>
        <taxon>Metazoa</taxon>
        <taxon>Ecdysozoa</taxon>
        <taxon>Arthropoda</taxon>
        <taxon>Hexapoda</taxon>
        <taxon>Collembola</taxon>
        <taxon>Entomobryomorpha</taxon>
        <taxon>Isotomoidea</taxon>
        <taxon>Isotomidae</taxon>
        <taxon>Proisotominae</taxon>
        <taxon>Folsomia</taxon>
    </lineage>
</organism>
<evidence type="ECO:0000313" key="2">
    <source>
        <dbReference type="Proteomes" id="UP000198287"/>
    </source>
</evidence>
<dbReference type="AlphaFoldDB" id="A0A226DSB7"/>
<dbReference type="InterPro" id="IPR035992">
    <property type="entry name" value="Ricin_B-like_lectins"/>
</dbReference>
<reference evidence="1 2" key="1">
    <citation type="submission" date="2015-12" db="EMBL/GenBank/DDBJ databases">
        <title>The genome of Folsomia candida.</title>
        <authorList>
            <person name="Faddeeva A."/>
            <person name="Derks M.F."/>
            <person name="Anvar Y."/>
            <person name="Smit S."/>
            <person name="Van Straalen N."/>
            <person name="Roelofs D."/>
        </authorList>
    </citation>
    <scope>NUCLEOTIDE SEQUENCE [LARGE SCALE GENOMIC DNA]</scope>
    <source>
        <strain evidence="1 2">VU population</strain>
        <tissue evidence="1">Whole body</tissue>
    </source>
</reference>
<comment type="caution">
    <text evidence="1">The sequence shown here is derived from an EMBL/GenBank/DDBJ whole genome shotgun (WGS) entry which is preliminary data.</text>
</comment>
<evidence type="ECO:0000313" key="1">
    <source>
        <dbReference type="EMBL" id="OXA47918.1"/>
    </source>
</evidence>
<dbReference type="Gene3D" id="2.80.10.50">
    <property type="match status" value="1"/>
</dbReference>
<keyword evidence="2" id="KW-1185">Reference proteome</keyword>
<proteinExistence type="predicted"/>
<dbReference type="Proteomes" id="UP000198287">
    <property type="component" value="Unassembled WGS sequence"/>
</dbReference>